<dbReference type="RefSeq" id="XP_007921462.1">
    <property type="nucleotide sequence ID" value="XM_007923271.1"/>
</dbReference>
<organism evidence="1 2">
    <name type="scientific">Pseudocercospora fijiensis (strain CIRAD86)</name>
    <name type="common">Black leaf streak disease fungus</name>
    <name type="synonym">Mycosphaerella fijiensis</name>
    <dbReference type="NCBI Taxonomy" id="383855"/>
    <lineage>
        <taxon>Eukaryota</taxon>
        <taxon>Fungi</taxon>
        <taxon>Dikarya</taxon>
        <taxon>Ascomycota</taxon>
        <taxon>Pezizomycotina</taxon>
        <taxon>Dothideomycetes</taxon>
        <taxon>Dothideomycetidae</taxon>
        <taxon>Mycosphaerellales</taxon>
        <taxon>Mycosphaerellaceae</taxon>
        <taxon>Pseudocercospora</taxon>
    </lineage>
</organism>
<dbReference type="VEuPathDB" id="FungiDB:MYCFIDRAFT_181247"/>
<dbReference type="HOGENOM" id="CLU_2758871_0_0_1"/>
<gene>
    <name evidence="1" type="ORF">MYCFIDRAFT_181247</name>
</gene>
<protein>
    <submittedName>
        <fullName evidence="1">Uncharacterized protein</fullName>
    </submittedName>
</protein>
<name>N1Q749_PSEFD</name>
<dbReference type="EMBL" id="KB446555">
    <property type="protein sequence ID" value="EME88420.1"/>
    <property type="molecule type" value="Genomic_DNA"/>
</dbReference>
<evidence type="ECO:0000313" key="2">
    <source>
        <dbReference type="Proteomes" id="UP000016932"/>
    </source>
</evidence>
<dbReference type="Proteomes" id="UP000016932">
    <property type="component" value="Unassembled WGS sequence"/>
</dbReference>
<proteinExistence type="predicted"/>
<dbReference type="AlphaFoldDB" id="N1Q749"/>
<dbReference type="GeneID" id="19334534"/>
<reference evidence="1 2" key="1">
    <citation type="journal article" date="2012" name="PLoS Pathog.">
        <title>Diverse lifestyles and strategies of plant pathogenesis encoded in the genomes of eighteen Dothideomycetes fungi.</title>
        <authorList>
            <person name="Ohm R.A."/>
            <person name="Feau N."/>
            <person name="Henrissat B."/>
            <person name="Schoch C.L."/>
            <person name="Horwitz B.A."/>
            <person name="Barry K.W."/>
            <person name="Condon B.J."/>
            <person name="Copeland A.C."/>
            <person name="Dhillon B."/>
            <person name="Glaser F."/>
            <person name="Hesse C.N."/>
            <person name="Kosti I."/>
            <person name="LaButti K."/>
            <person name="Lindquist E.A."/>
            <person name="Lucas S."/>
            <person name="Salamov A.A."/>
            <person name="Bradshaw R.E."/>
            <person name="Ciuffetti L."/>
            <person name="Hamelin R.C."/>
            <person name="Kema G.H.J."/>
            <person name="Lawrence C."/>
            <person name="Scott J.A."/>
            <person name="Spatafora J.W."/>
            <person name="Turgeon B.G."/>
            <person name="de Wit P.J.G.M."/>
            <person name="Zhong S."/>
            <person name="Goodwin S.B."/>
            <person name="Grigoriev I.V."/>
        </authorList>
    </citation>
    <scope>NUCLEOTIDE SEQUENCE [LARGE SCALE GENOMIC DNA]</scope>
    <source>
        <strain evidence="1 2">CIRAD86</strain>
    </source>
</reference>
<keyword evidence="2" id="KW-1185">Reference proteome</keyword>
<evidence type="ECO:0000313" key="1">
    <source>
        <dbReference type="EMBL" id="EME88420.1"/>
    </source>
</evidence>
<accession>N1Q749</accession>
<dbReference type="KEGG" id="pfj:MYCFIDRAFT_181247"/>
<sequence>MRVRSHCTRANQTAVATATVRSLHSAGDVVKNSLAPQCPAHRLPLGAQNIRLLNETSMAARADILETPNR</sequence>